<proteinExistence type="inferred from homology"/>
<comment type="similarity">
    <text evidence="2">Belongs to the PhoH family.</text>
</comment>
<keyword evidence="10" id="KW-1185">Reference proteome</keyword>
<name>A0A6C0R0R6_9CAUD</name>
<keyword evidence="4" id="KW-0547">Nucleotide-binding</keyword>
<sequence>MTIERKCNRQAKTDKPIRNKTKKVKSDLAANNSRPPLQPLNQKQAEYIEAVKSSPITICTGVWGSSKTYIPSIIAADLLVSKKIEKIVIARPTEGKGKSVGFGKGSFDEKMTPWCLPIIDNLKQRMGIGHYEAMVENGRIELLVLEQVKGRSWDDAFILIDEAEDLEPTVAKSLVGRQGTNTTTVITGDINQQDLKSHSGLQLLLKVSEEFEVPVSLVDFNDWKYCVRSEEAKAWGMAFEKYENKYGKIK</sequence>
<dbReference type="EMBL" id="MN877442">
    <property type="protein sequence ID" value="QHZ59875.1"/>
    <property type="molecule type" value="Genomic_DNA"/>
</dbReference>
<feature type="domain" description="PhoH-like protein" evidence="8">
    <location>
        <begin position="37"/>
        <end position="233"/>
    </location>
</feature>
<evidence type="ECO:0000256" key="1">
    <source>
        <dbReference type="ARBA" id="ARBA00004496"/>
    </source>
</evidence>
<accession>A0A6C0R0R6</accession>
<feature type="region of interest" description="Disordered" evidence="7">
    <location>
        <begin position="1"/>
        <end position="39"/>
    </location>
</feature>
<dbReference type="GeneID" id="55626569"/>
<protein>
    <recommendedName>
        <fullName evidence="6">PhoH-like protein</fullName>
    </recommendedName>
</protein>
<dbReference type="SUPFAM" id="SSF52540">
    <property type="entry name" value="P-loop containing nucleoside triphosphate hydrolases"/>
    <property type="match status" value="1"/>
</dbReference>
<evidence type="ECO:0000313" key="9">
    <source>
        <dbReference type="EMBL" id="QHZ59875.1"/>
    </source>
</evidence>
<evidence type="ECO:0000256" key="5">
    <source>
        <dbReference type="ARBA" id="ARBA00022840"/>
    </source>
</evidence>
<evidence type="ECO:0000256" key="7">
    <source>
        <dbReference type="SAM" id="MobiDB-lite"/>
    </source>
</evidence>
<dbReference type="GO" id="GO:0005524">
    <property type="term" value="F:ATP binding"/>
    <property type="evidence" value="ECO:0007669"/>
    <property type="project" value="UniProtKB-KW"/>
</dbReference>
<dbReference type="Gene3D" id="3.40.50.300">
    <property type="entry name" value="P-loop containing nucleotide triphosphate hydrolases"/>
    <property type="match status" value="1"/>
</dbReference>
<reference evidence="9 10" key="1">
    <citation type="submission" date="2019-12" db="EMBL/GenBank/DDBJ databases">
        <title>Alteromonas phage V22 represents a new genus of marine bacteriophages that requires a novel tail fiber chaperone for host recognition.</title>
        <authorList>
            <person name="Gonzalez-Serrano R."/>
            <person name="Dunne M."/>
            <person name="Rosselli R."/>
            <person name="Martin-Cuadrado A.-B."/>
            <person name="Grosboillot V."/>
            <person name="Zinsli L."/>
            <person name="Roda-Garcia J.J."/>
            <person name="Loessner M.J."/>
            <person name="Rodriguez-Valera F."/>
        </authorList>
    </citation>
    <scope>NUCLEOTIDE SEQUENCE [LARGE SCALE GENOMIC DNA]</scope>
</reference>
<dbReference type="InterPro" id="IPR003714">
    <property type="entry name" value="PhoH"/>
</dbReference>
<dbReference type="PANTHER" id="PTHR30473:SF1">
    <property type="entry name" value="PHOH-LIKE PROTEIN"/>
    <property type="match status" value="1"/>
</dbReference>
<evidence type="ECO:0000313" key="10">
    <source>
        <dbReference type="Proteomes" id="UP000479357"/>
    </source>
</evidence>
<dbReference type="InterPro" id="IPR027417">
    <property type="entry name" value="P-loop_NTPase"/>
</dbReference>
<keyword evidence="3" id="KW-0963">Cytoplasm</keyword>
<dbReference type="KEGG" id="vg:55626569"/>
<feature type="compositionally biased region" description="Basic and acidic residues" evidence="7">
    <location>
        <begin position="1"/>
        <end position="17"/>
    </location>
</feature>
<dbReference type="RefSeq" id="YP_009855829.1">
    <property type="nucleotide sequence ID" value="NC_048847.1"/>
</dbReference>
<comment type="subcellular location">
    <subcellularLocation>
        <location evidence="1">Cytoplasm</location>
    </subcellularLocation>
</comment>
<evidence type="ECO:0000256" key="2">
    <source>
        <dbReference type="ARBA" id="ARBA00010393"/>
    </source>
</evidence>
<dbReference type="Proteomes" id="UP000479357">
    <property type="component" value="Segment"/>
</dbReference>
<evidence type="ECO:0000256" key="3">
    <source>
        <dbReference type="ARBA" id="ARBA00022490"/>
    </source>
</evidence>
<dbReference type="PANTHER" id="PTHR30473">
    <property type="entry name" value="PROTEIN PHOH"/>
    <property type="match status" value="1"/>
</dbReference>
<keyword evidence="5" id="KW-0067">ATP-binding</keyword>
<dbReference type="InterPro" id="IPR051451">
    <property type="entry name" value="PhoH2-like"/>
</dbReference>
<evidence type="ECO:0000256" key="4">
    <source>
        <dbReference type="ARBA" id="ARBA00022741"/>
    </source>
</evidence>
<evidence type="ECO:0000256" key="6">
    <source>
        <dbReference type="ARBA" id="ARBA00039970"/>
    </source>
</evidence>
<organism evidence="9 10">
    <name type="scientific">Alteromonas phage vB_AmeM_PT11-V22</name>
    <dbReference type="NCBI Taxonomy" id="2704031"/>
    <lineage>
        <taxon>Viruses</taxon>
        <taxon>Duplodnaviria</taxon>
        <taxon>Heunggongvirae</taxon>
        <taxon>Uroviricota</taxon>
        <taxon>Caudoviricetes</taxon>
        <taxon>Myoalterovirus</taxon>
        <taxon>Myoalterovirus PT11V22</taxon>
    </lineage>
</organism>
<feature type="compositionally biased region" description="Polar residues" evidence="7">
    <location>
        <begin position="29"/>
        <end position="39"/>
    </location>
</feature>
<evidence type="ECO:0000259" key="8">
    <source>
        <dbReference type="Pfam" id="PF02562"/>
    </source>
</evidence>
<dbReference type="Pfam" id="PF02562">
    <property type="entry name" value="PhoH"/>
    <property type="match status" value="1"/>
</dbReference>